<protein>
    <recommendedName>
        <fullName evidence="8">Ammonium transporter</fullName>
    </recommendedName>
</protein>
<gene>
    <name evidence="13" type="ORF">PGLA1383_LOCUS34005</name>
</gene>
<dbReference type="AlphaFoldDB" id="A0A813G0W7"/>
<feature type="non-terminal residue" evidence="13">
    <location>
        <position position="1"/>
    </location>
</feature>
<comment type="subcellular location">
    <subcellularLocation>
        <location evidence="8">Cell membrane</location>
        <topology evidence="8">Multi-pass membrane protein</topology>
    </subcellularLocation>
    <subcellularLocation>
        <location evidence="1">Membrane</location>
        <topology evidence="1">Multi-pass membrane protein</topology>
    </subcellularLocation>
</comment>
<keyword evidence="11" id="KW-0732">Signal</keyword>
<evidence type="ECO:0000256" key="6">
    <source>
        <dbReference type="ARBA" id="ARBA00023136"/>
    </source>
</evidence>
<feature type="transmembrane region" description="Helical" evidence="8">
    <location>
        <begin position="239"/>
        <end position="260"/>
    </location>
</feature>
<feature type="signal peptide" evidence="11">
    <location>
        <begin position="1"/>
        <end position="19"/>
    </location>
</feature>
<feature type="region of interest" description="Disordered" evidence="10">
    <location>
        <begin position="542"/>
        <end position="567"/>
    </location>
</feature>
<evidence type="ECO:0000313" key="14">
    <source>
        <dbReference type="Proteomes" id="UP000654075"/>
    </source>
</evidence>
<evidence type="ECO:0000256" key="5">
    <source>
        <dbReference type="ARBA" id="ARBA00022989"/>
    </source>
</evidence>
<dbReference type="NCBIfam" id="TIGR00836">
    <property type="entry name" value="amt"/>
    <property type="match status" value="1"/>
</dbReference>
<dbReference type="EMBL" id="CAJNNV010025843">
    <property type="protein sequence ID" value="CAE8616309.1"/>
    <property type="molecule type" value="Genomic_DNA"/>
</dbReference>
<accession>A0A813G0W7</accession>
<dbReference type="OMA" id="HNFALRD"/>
<dbReference type="GO" id="GO:0097272">
    <property type="term" value="P:ammonium homeostasis"/>
    <property type="evidence" value="ECO:0007669"/>
    <property type="project" value="TreeGrafter"/>
</dbReference>
<evidence type="ECO:0000256" key="11">
    <source>
        <dbReference type="SAM" id="SignalP"/>
    </source>
</evidence>
<keyword evidence="3 8" id="KW-0813">Transport</keyword>
<evidence type="ECO:0000256" key="3">
    <source>
        <dbReference type="ARBA" id="ARBA00022448"/>
    </source>
</evidence>
<keyword evidence="6 8" id="KW-0472">Membrane</keyword>
<dbReference type="InterPro" id="IPR018047">
    <property type="entry name" value="Ammonium_transpt_CS"/>
</dbReference>
<feature type="transmembrane region" description="Helical" evidence="8">
    <location>
        <begin position="385"/>
        <end position="416"/>
    </location>
</feature>
<dbReference type="SUPFAM" id="SSF111352">
    <property type="entry name" value="Ammonium transporter"/>
    <property type="match status" value="1"/>
</dbReference>
<dbReference type="GO" id="GO:0008519">
    <property type="term" value="F:ammonium channel activity"/>
    <property type="evidence" value="ECO:0007669"/>
    <property type="project" value="InterPro"/>
</dbReference>
<dbReference type="InterPro" id="IPR001905">
    <property type="entry name" value="Ammonium_transpt"/>
</dbReference>
<feature type="transmembrane region" description="Helical" evidence="8">
    <location>
        <begin position="105"/>
        <end position="124"/>
    </location>
</feature>
<dbReference type="GO" id="GO:0005886">
    <property type="term" value="C:plasma membrane"/>
    <property type="evidence" value="ECO:0007669"/>
    <property type="project" value="UniProtKB-SubCell"/>
</dbReference>
<evidence type="ECO:0000256" key="2">
    <source>
        <dbReference type="ARBA" id="ARBA00005887"/>
    </source>
</evidence>
<proteinExistence type="inferred from homology"/>
<name>A0A813G0W7_POLGL</name>
<keyword evidence="9" id="KW-0175">Coiled coil</keyword>
<dbReference type="Proteomes" id="UP000654075">
    <property type="component" value="Unassembled WGS sequence"/>
</dbReference>
<evidence type="ECO:0000313" key="13">
    <source>
        <dbReference type="EMBL" id="CAE8616309.1"/>
    </source>
</evidence>
<dbReference type="PANTHER" id="PTHR11730">
    <property type="entry name" value="AMMONIUM TRANSPORTER"/>
    <property type="match status" value="1"/>
</dbReference>
<evidence type="ECO:0000256" key="8">
    <source>
        <dbReference type="RuleBase" id="RU362002"/>
    </source>
</evidence>
<evidence type="ECO:0000256" key="4">
    <source>
        <dbReference type="ARBA" id="ARBA00022692"/>
    </source>
</evidence>
<feature type="transmembrane region" description="Helical" evidence="8">
    <location>
        <begin position="351"/>
        <end position="373"/>
    </location>
</feature>
<evidence type="ECO:0000256" key="1">
    <source>
        <dbReference type="ARBA" id="ARBA00004141"/>
    </source>
</evidence>
<dbReference type="Pfam" id="PF00909">
    <property type="entry name" value="Ammonium_transp"/>
    <property type="match status" value="1"/>
</dbReference>
<dbReference type="InterPro" id="IPR024041">
    <property type="entry name" value="NH4_transpt_AmtB-like_dom"/>
</dbReference>
<evidence type="ECO:0000259" key="12">
    <source>
        <dbReference type="Pfam" id="PF00909"/>
    </source>
</evidence>
<feature type="domain" description="Ammonium transporter AmtB-like" evidence="12">
    <location>
        <begin position="105"/>
        <end position="535"/>
    </location>
</feature>
<feature type="coiled-coil region" evidence="9">
    <location>
        <begin position="14"/>
        <end position="41"/>
    </location>
</feature>
<dbReference type="OrthoDB" id="534912at2759"/>
<feature type="chain" id="PRO_5032357597" description="Ammonium transporter" evidence="11">
    <location>
        <begin position="20"/>
        <end position="567"/>
    </location>
</feature>
<dbReference type="InterPro" id="IPR029020">
    <property type="entry name" value="Ammonium/urea_transptr"/>
</dbReference>
<evidence type="ECO:0000256" key="7">
    <source>
        <dbReference type="ARBA" id="ARBA00023177"/>
    </source>
</evidence>
<evidence type="ECO:0000256" key="10">
    <source>
        <dbReference type="SAM" id="MobiDB-lite"/>
    </source>
</evidence>
<keyword evidence="14" id="KW-1185">Reference proteome</keyword>
<feature type="transmembrane region" description="Helical" evidence="8">
    <location>
        <begin position="145"/>
        <end position="166"/>
    </location>
</feature>
<feature type="transmembrane region" description="Helical" evidence="8">
    <location>
        <begin position="213"/>
        <end position="232"/>
    </location>
</feature>
<keyword evidence="5 8" id="KW-1133">Transmembrane helix</keyword>
<dbReference type="PANTHER" id="PTHR11730:SF6">
    <property type="entry name" value="AMMONIUM TRANSPORTER"/>
    <property type="match status" value="1"/>
</dbReference>
<comment type="caution">
    <text evidence="8">Lacks conserved residue(s) required for the propagation of feature annotation.</text>
</comment>
<organism evidence="13 14">
    <name type="scientific">Polarella glacialis</name>
    <name type="common">Dinoflagellate</name>
    <dbReference type="NCBI Taxonomy" id="89957"/>
    <lineage>
        <taxon>Eukaryota</taxon>
        <taxon>Sar</taxon>
        <taxon>Alveolata</taxon>
        <taxon>Dinophyceae</taxon>
        <taxon>Suessiales</taxon>
        <taxon>Suessiaceae</taxon>
        <taxon>Polarella</taxon>
    </lineage>
</organism>
<keyword evidence="4 8" id="KW-0812">Transmembrane</keyword>
<dbReference type="PROSITE" id="PS01219">
    <property type="entry name" value="AMMONIUM_TRANSP"/>
    <property type="match status" value="1"/>
</dbReference>
<comment type="caution">
    <text evidence="13">The sequence shown here is derived from an EMBL/GenBank/DDBJ whole genome shotgun (WGS) entry which is preliminary data.</text>
</comment>
<feature type="transmembrane region" description="Helical" evidence="8">
    <location>
        <begin position="490"/>
        <end position="511"/>
    </location>
</feature>
<dbReference type="Gene3D" id="1.10.3430.10">
    <property type="entry name" value="Ammonium transporter AmtB like domains"/>
    <property type="match status" value="1"/>
</dbReference>
<feature type="transmembrane region" description="Helical" evidence="8">
    <location>
        <begin position="308"/>
        <end position="331"/>
    </location>
</feature>
<evidence type="ECO:0000256" key="9">
    <source>
        <dbReference type="SAM" id="Coils"/>
    </source>
</evidence>
<keyword evidence="7 8" id="KW-0924">Ammonia transport</keyword>
<reference evidence="13" key="1">
    <citation type="submission" date="2021-02" db="EMBL/GenBank/DDBJ databases">
        <authorList>
            <person name="Dougan E. K."/>
            <person name="Rhodes N."/>
            <person name="Thang M."/>
            <person name="Chan C."/>
        </authorList>
    </citation>
    <scope>NUCLEOTIDE SEQUENCE</scope>
</reference>
<sequence>PVAILVLSLGLSVADTSESEVEFLRAQVAAIRSQVQAAEKLVRGQQAVIDGAKAERRRLQGNSTNNSNIQTATASPLPLTPSVVYLTAEELRLQKVEFDGALDCMWLILCGALVMSMHAGFAMLETGSCRAKNAQNVLMKNLVNVTVGTIAWWAFGWGFAFGGVAATSKHSGADKPLFIGSEQFFGQGFINHANGAVSAFEGDQTRSYALDWFFQWAFCTAGATIVSGGVAERVKSPTYAAYAFVMAAFIYPVVVAWTWGGGWLSKVFGVGFIDFAGSGIVHLTGGISALMGTYILGPRKGRFEHPELFEAHSLPLAVLGTFILWFGWYGFNPGSVLSMHDARNGMLAAQVAMNTTLSAAIGGLTVFSIRYALTHRYDVGGLCNGILAGLVSITAGCSNMQSGMALLTGFIGAFVYQGGSMLLQKLEIDDPVDASPVHMGCGIWACIAAAWFDWGNHYNHYHGWSGFDCMRDLDGSCSTHLRGHAMEAQFILILSVLAWAGTLSGLTFFLLNRTGHLRISEETEDMGMDAKQHSPTKAYQLGDAYHSRPVDPPEEAAPVGASVKKSA</sequence>
<comment type="similarity">
    <text evidence="2 8">Belongs to the ammonia transporter channel (TC 1.A.11.2) family.</text>
</comment>
<feature type="transmembrane region" description="Helical" evidence="8">
    <location>
        <begin position="272"/>
        <end position="296"/>
    </location>
</feature>